<dbReference type="AlphaFoldDB" id="A0A6D2KHY3"/>
<feature type="domain" description="Malectin-like" evidence="6">
    <location>
        <begin position="1"/>
        <end position="250"/>
    </location>
</feature>
<evidence type="ECO:0000259" key="6">
    <source>
        <dbReference type="Pfam" id="PF12819"/>
    </source>
</evidence>
<gene>
    <name evidence="7" type="ORF">MERR_LOCUS35060</name>
</gene>
<dbReference type="OrthoDB" id="1746734at2759"/>
<keyword evidence="3" id="KW-0732">Signal</keyword>
<keyword evidence="2" id="KW-0812">Transmembrane</keyword>
<dbReference type="PANTHER" id="PTHR45631:SF175">
    <property type="entry name" value="PROTEIN KINASE DOMAIN-CONTAINING PROTEIN"/>
    <property type="match status" value="1"/>
</dbReference>
<evidence type="ECO:0000313" key="7">
    <source>
        <dbReference type="EMBL" id="CAA7047825.1"/>
    </source>
</evidence>
<dbReference type="EMBL" id="CACVBM020001384">
    <property type="protein sequence ID" value="CAA7047825.1"/>
    <property type="molecule type" value="Genomic_DNA"/>
</dbReference>
<evidence type="ECO:0000256" key="3">
    <source>
        <dbReference type="ARBA" id="ARBA00022729"/>
    </source>
</evidence>
<evidence type="ECO:0000313" key="8">
    <source>
        <dbReference type="Proteomes" id="UP000467841"/>
    </source>
</evidence>
<comment type="caution">
    <text evidence="7">The sequence shown here is derived from an EMBL/GenBank/DDBJ whole genome shotgun (WGS) entry which is preliminary data.</text>
</comment>
<dbReference type="InterPro" id="IPR024788">
    <property type="entry name" value="Malectin-like_Carb-bd_dom"/>
</dbReference>
<keyword evidence="5" id="KW-0472">Membrane</keyword>
<name>A0A6D2KHY3_9BRAS</name>
<evidence type="ECO:0000256" key="1">
    <source>
        <dbReference type="ARBA" id="ARBA00004167"/>
    </source>
</evidence>
<keyword evidence="4" id="KW-1133">Transmembrane helix</keyword>
<reference evidence="7" key="1">
    <citation type="submission" date="2020-01" db="EMBL/GenBank/DDBJ databases">
        <authorList>
            <person name="Mishra B."/>
        </authorList>
    </citation>
    <scope>NUCLEOTIDE SEQUENCE [LARGE SCALE GENOMIC DNA]</scope>
</reference>
<evidence type="ECO:0000256" key="4">
    <source>
        <dbReference type="ARBA" id="ARBA00022989"/>
    </source>
</evidence>
<dbReference type="Gene3D" id="2.60.120.430">
    <property type="entry name" value="Galactose-binding lectin"/>
    <property type="match status" value="1"/>
</dbReference>
<comment type="subcellular location">
    <subcellularLocation>
        <location evidence="1">Membrane</location>
        <topology evidence="1">Single-pass membrane protein</topology>
    </subcellularLocation>
</comment>
<evidence type="ECO:0000256" key="5">
    <source>
        <dbReference type="ARBA" id="ARBA00023136"/>
    </source>
</evidence>
<evidence type="ECO:0000256" key="2">
    <source>
        <dbReference type="ARBA" id="ARBA00022692"/>
    </source>
</evidence>
<organism evidence="7 8">
    <name type="scientific">Microthlaspi erraticum</name>
    <dbReference type="NCBI Taxonomy" id="1685480"/>
    <lineage>
        <taxon>Eukaryota</taxon>
        <taxon>Viridiplantae</taxon>
        <taxon>Streptophyta</taxon>
        <taxon>Embryophyta</taxon>
        <taxon>Tracheophyta</taxon>
        <taxon>Spermatophyta</taxon>
        <taxon>Magnoliopsida</taxon>
        <taxon>eudicotyledons</taxon>
        <taxon>Gunneridae</taxon>
        <taxon>Pentapetalae</taxon>
        <taxon>rosids</taxon>
        <taxon>malvids</taxon>
        <taxon>Brassicales</taxon>
        <taxon>Brassicaceae</taxon>
        <taxon>Coluteocarpeae</taxon>
        <taxon>Microthlaspi</taxon>
    </lineage>
</organism>
<dbReference type="PANTHER" id="PTHR45631">
    <property type="entry name" value="OS07G0107800 PROTEIN-RELATED"/>
    <property type="match status" value="1"/>
</dbReference>
<proteinExistence type="predicted"/>
<dbReference type="GO" id="GO:0016020">
    <property type="term" value="C:membrane"/>
    <property type="evidence" value="ECO:0007669"/>
    <property type="project" value="UniProtKB-SubCell"/>
</dbReference>
<accession>A0A6D2KHY3</accession>
<keyword evidence="8" id="KW-1185">Reference proteome</keyword>
<dbReference type="Proteomes" id="UP000467841">
    <property type="component" value="Unassembled WGS sequence"/>
</dbReference>
<protein>
    <recommendedName>
        <fullName evidence="6">Malectin-like domain-containing protein</fullName>
    </recommendedName>
</protein>
<sequence>MYGNYDGLNQRPKFDVHLGPNFWTTINLQDPFGNTVGIWVDDGTIKEIIHITTSNSLDFCLVKTGTATPFISALELRPLREDSYTTKAGSLKLIFRQYISDSGSVVRYPEDVHDRVWEPEPPFDWTEVNTTTPVTSTNAFEVPQLVISKAITTKAAAGKSVDMGWLVQNPDEEFHVYVHFAEIQALKPNDTREFDILLSGKTIYKEYRPLPFMVETVPITPTKCEFICNLELVRTKVSSLPPLLNAVEVYGALPLPQSDTHESDVNAIKNIQATYKLQKISWQGDPCVPVHYMWAGLNCSNTIPSTPPRIIYL</sequence>
<dbReference type="Pfam" id="PF12819">
    <property type="entry name" value="Malectin_like"/>
    <property type="match status" value="1"/>
</dbReference>